<accession>A0A813MAJ7</accession>
<feature type="region of interest" description="Disordered" evidence="1">
    <location>
        <begin position="278"/>
        <end position="303"/>
    </location>
</feature>
<dbReference type="OrthoDB" id="10251727at2759"/>
<gene>
    <name evidence="2" type="ORF">OXX778_LOCUS327</name>
</gene>
<sequence>MEQAINEFQNFLNNPNGKKDLFDDAKKVSLQVCLHKIPNLLNDKLVLCKLPHPLMKEDNLPEVCLIVKDLDKKERDYEKTVRKYQKIINDKQLDGIVKKIMPLKQLNLEFRPFETKRTLSTSFDLFLADKCLHEILFSGSKLGREFRKRRKMPFEVDVEGSKNLKEDVMNILNSTTIRLNGRGPVLDINTFLSTHSVQEAMENINAVRNELFKHLPGGESNIKSIFLKSTDTPAVPIFVDTKGNINEIKIPNNMTTAKVKKNKKMVVKRLQKKKLLEKKQKAKLAKVANKANKEKKNLKNPIS</sequence>
<keyword evidence="3" id="KW-1185">Reference proteome</keyword>
<dbReference type="Pfam" id="PF00687">
    <property type="entry name" value="Ribosomal_L1"/>
    <property type="match status" value="1"/>
</dbReference>
<comment type="caution">
    <text evidence="2">The sequence shown here is derived from an EMBL/GenBank/DDBJ whole genome shotgun (WGS) entry which is preliminary data.</text>
</comment>
<proteinExistence type="predicted"/>
<dbReference type="InterPro" id="IPR028364">
    <property type="entry name" value="Ribosomal_uL1/biogenesis"/>
</dbReference>
<protein>
    <submittedName>
        <fullName evidence="2">Uncharacterized protein</fullName>
    </submittedName>
</protein>
<reference evidence="2" key="1">
    <citation type="submission" date="2021-02" db="EMBL/GenBank/DDBJ databases">
        <authorList>
            <person name="Nowell W R."/>
        </authorList>
    </citation>
    <scope>NUCLEOTIDE SEQUENCE</scope>
    <source>
        <strain evidence="2">Ploen Becks lab</strain>
    </source>
</reference>
<evidence type="ECO:0000313" key="3">
    <source>
        <dbReference type="Proteomes" id="UP000663879"/>
    </source>
</evidence>
<evidence type="ECO:0000256" key="1">
    <source>
        <dbReference type="SAM" id="MobiDB-lite"/>
    </source>
</evidence>
<evidence type="ECO:0000313" key="2">
    <source>
        <dbReference type="EMBL" id="CAF0706001.1"/>
    </source>
</evidence>
<dbReference type="Proteomes" id="UP000663879">
    <property type="component" value="Unassembled WGS sequence"/>
</dbReference>
<dbReference type="AlphaFoldDB" id="A0A813MAJ7"/>
<dbReference type="EMBL" id="CAJNOC010000014">
    <property type="protein sequence ID" value="CAF0706001.1"/>
    <property type="molecule type" value="Genomic_DNA"/>
</dbReference>
<organism evidence="2 3">
    <name type="scientific">Brachionus calyciflorus</name>
    <dbReference type="NCBI Taxonomy" id="104777"/>
    <lineage>
        <taxon>Eukaryota</taxon>
        <taxon>Metazoa</taxon>
        <taxon>Spiralia</taxon>
        <taxon>Gnathifera</taxon>
        <taxon>Rotifera</taxon>
        <taxon>Eurotatoria</taxon>
        <taxon>Monogononta</taxon>
        <taxon>Pseudotrocha</taxon>
        <taxon>Ploima</taxon>
        <taxon>Brachionidae</taxon>
        <taxon>Brachionus</taxon>
    </lineage>
</organism>
<dbReference type="SUPFAM" id="SSF56808">
    <property type="entry name" value="Ribosomal protein L1"/>
    <property type="match status" value="1"/>
</dbReference>
<dbReference type="InterPro" id="IPR023674">
    <property type="entry name" value="Ribosomal_uL1-like"/>
</dbReference>
<dbReference type="CDD" id="cd00403">
    <property type="entry name" value="Ribosomal_L1"/>
    <property type="match status" value="1"/>
</dbReference>
<name>A0A813MAJ7_9BILA</name>